<feature type="transmembrane region" description="Helical" evidence="2">
    <location>
        <begin position="7"/>
        <end position="24"/>
    </location>
</feature>
<proteinExistence type="predicted"/>
<dbReference type="WBParaSite" id="SVE_1892800.1">
    <property type="protein sequence ID" value="SVE_1892800.1"/>
    <property type="gene ID" value="SVE_1892800"/>
</dbReference>
<reference evidence="3" key="1">
    <citation type="submission" date="2014-07" db="EMBL/GenBank/DDBJ databases">
        <authorList>
            <person name="Martin A.A"/>
            <person name="De Silva N."/>
        </authorList>
    </citation>
    <scope>NUCLEOTIDE SEQUENCE</scope>
</reference>
<feature type="region of interest" description="Disordered" evidence="1">
    <location>
        <begin position="174"/>
        <end position="376"/>
    </location>
</feature>
<evidence type="ECO:0000313" key="3">
    <source>
        <dbReference type="Proteomes" id="UP000035680"/>
    </source>
</evidence>
<evidence type="ECO:0000256" key="2">
    <source>
        <dbReference type="SAM" id="Phobius"/>
    </source>
</evidence>
<dbReference type="Proteomes" id="UP000035680">
    <property type="component" value="Unassembled WGS sequence"/>
</dbReference>
<keyword evidence="3" id="KW-1185">Reference proteome</keyword>
<protein>
    <submittedName>
        <fullName evidence="4">Uncharacterized protein</fullName>
    </submittedName>
</protein>
<dbReference type="AlphaFoldDB" id="A0A0K0G2H9"/>
<reference evidence="4" key="2">
    <citation type="submission" date="2015-08" db="UniProtKB">
        <authorList>
            <consortium name="WormBaseParasite"/>
        </authorList>
    </citation>
    <scope>IDENTIFICATION</scope>
</reference>
<keyword evidence="2" id="KW-0812">Transmembrane</keyword>
<evidence type="ECO:0000313" key="4">
    <source>
        <dbReference type="WBParaSite" id="SVE_1892800.1"/>
    </source>
</evidence>
<evidence type="ECO:0000256" key="1">
    <source>
        <dbReference type="SAM" id="MobiDB-lite"/>
    </source>
</evidence>
<feature type="compositionally biased region" description="Basic and acidic residues" evidence="1">
    <location>
        <begin position="187"/>
        <end position="210"/>
    </location>
</feature>
<sequence>MYFSKYQFLYTILVISLQFFYIVIGDYNGYQASLLRTDVPQQNTKSFVKPYYHSSNEYEQRNHEFWYENKPMPHYHGNEPIIIHQHYSEDENFIDDNSYVTDPPGFSLQKHKQETYRKLNNNNNLKPHYPKIKLGASETFDGKEQTSQKTTYNNKLTKSEEKLLKEIEDEIAMEEKTGGKKSSIVVEDTKNSGENKKNGKVSAEIEKEFAKFPPGTQPDPLPHLPKVPQPSNTYFGDEEKESKATFENKGKKGKEYKGTFENHGEIGKEYKGPYENKDKKGKEYKSVFENEVDISEKDMDKYKGPDYMDDLDKMSTGDGAEKIPTTTTARYTSTEKISGNDYDLISNNNRKPTYGKEEDEEYYTSGKNKLPSYNGKGKTYEKTTVEEEIYTNDKDFPTPYMEKIKSLEKTTENEEYNPSYTKESGKKKCCACCSSVVKPQIVSSRQEFIQQIQSPQVPVLVAQTGYIPQIPSSRIPSPPSTSYIPTGAELSARYGVPYPSMVSQGQSCGSLSIPCAPIPYIPPPCCIAPPPKCCLPTIPCCPKVQISCCPQTPICCQPNLLQLQGPRTSCGTCKSKTMIKLRSKRNTCLPCKKRSKRSDVFETVYRDVDHHHRVKRLSCIPCLQRRVKRTPLNSNCKTCFGNGNTRSKRTINCTLCRGGTSVGRSKRDAFYDSPGYDNVFDCDKSCCDYSKCDELTAKPLKLKKHLTNH</sequence>
<feature type="compositionally biased region" description="Pro residues" evidence="1">
    <location>
        <begin position="215"/>
        <end position="228"/>
    </location>
</feature>
<keyword evidence="2" id="KW-1133">Transmembrane helix</keyword>
<name>A0A0K0G2H9_STRVS</name>
<feature type="compositionally biased region" description="Polar residues" evidence="1">
    <location>
        <begin position="324"/>
        <end position="337"/>
    </location>
</feature>
<dbReference type="STRING" id="75913.A0A0K0G2H9"/>
<feature type="compositionally biased region" description="Basic and acidic residues" evidence="1">
    <location>
        <begin position="240"/>
        <end position="321"/>
    </location>
</feature>
<accession>A0A0K0G2H9</accession>
<organism evidence="3 4">
    <name type="scientific">Strongyloides venezuelensis</name>
    <name type="common">Threadworm</name>
    <dbReference type="NCBI Taxonomy" id="75913"/>
    <lineage>
        <taxon>Eukaryota</taxon>
        <taxon>Metazoa</taxon>
        <taxon>Ecdysozoa</taxon>
        <taxon>Nematoda</taxon>
        <taxon>Chromadorea</taxon>
        <taxon>Rhabditida</taxon>
        <taxon>Tylenchina</taxon>
        <taxon>Panagrolaimomorpha</taxon>
        <taxon>Strongyloidoidea</taxon>
        <taxon>Strongyloididae</taxon>
        <taxon>Strongyloides</taxon>
    </lineage>
</organism>
<keyword evidence="2" id="KW-0472">Membrane</keyword>